<organism evidence="2 3">
    <name type="scientific">Albula glossodonta</name>
    <name type="common">roundjaw bonefish</name>
    <dbReference type="NCBI Taxonomy" id="121402"/>
    <lineage>
        <taxon>Eukaryota</taxon>
        <taxon>Metazoa</taxon>
        <taxon>Chordata</taxon>
        <taxon>Craniata</taxon>
        <taxon>Vertebrata</taxon>
        <taxon>Euteleostomi</taxon>
        <taxon>Actinopterygii</taxon>
        <taxon>Neopterygii</taxon>
        <taxon>Teleostei</taxon>
        <taxon>Albuliformes</taxon>
        <taxon>Albulidae</taxon>
        <taxon>Albula</taxon>
    </lineage>
</organism>
<feature type="region of interest" description="Disordered" evidence="1">
    <location>
        <begin position="1"/>
        <end position="35"/>
    </location>
</feature>
<protein>
    <submittedName>
        <fullName evidence="2">Uncharacterized protein</fullName>
    </submittedName>
</protein>
<dbReference type="EMBL" id="JAFBMS010000061">
    <property type="protein sequence ID" value="KAG9338828.1"/>
    <property type="molecule type" value="Genomic_DNA"/>
</dbReference>
<reference evidence="2" key="1">
    <citation type="thesis" date="2021" institute="BYU ScholarsArchive" country="Provo, UT, USA">
        <title>Applications of and Algorithms for Genome Assembly and Genomic Analyses with an Emphasis on Marine Teleosts.</title>
        <authorList>
            <person name="Pickett B.D."/>
        </authorList>
    </citation>
    <scope>NUCLEOTIDE SEQUENCE</scope>
    <source>
        <strain evidence="2">HI-2016</strain>
    </source>
</reference>
<evidence type="ECO:0000313" key="2">
    <source>
        <dbReference type="EMBL" id="KAG9338828.1"/>
    </source>
</evidence>
<dbReference type="AlphaFoldDB" id="A0A8T2NML6"/>
<keyword evidence="3" id="KW-1185">Reference proteome</keyword>
<evidence type="ECO:0000313" key="3">
    <source>
        <dbReference type="Proteomes" id="UP000824540"/>
    </source>
</evidence>
<feature type="compositionally biased region" description="Basic and acidic residues" evidence="1">
    <location>
        <begin position="23"/>
        <end position="35"/>
    </location>
</feature>
<gene>
    <name evidence="2" type="ORF">JZ751_025265</name>
</gene>
<dbReference type="Proteomes" id="UP000824540">
    <property type="component" value="Unassembled WGS sequence"/>
</dbReference>
<evidence type="ECO:0000256" key="1">
    <source>
        <dbReference type="SAM" id="MobiDB-lite"/>
    </source>
</evidence>
<sequence>MGGVKGRGDSSGVPVGSKPPFCADERKGVRRASGEGRERGIIPDFYILNTVYRRRTNAASTMARVNDMNQELGALLVKEH</sequence>
<accession>A0A8T2NML6</accession>
<proteinExistence type="predicted"/>
<name>A0A8T2NML6_9TELE</name>
<comment type="caution">
    <text evidence="2">The sequence shown here is derived from an EMBL/GenBank/DDBJ whole genome shotgun (WGS) entry which is preliminary data.</text>
</comment>